<evidence type="ECO:0000256" key="1">
    <source>
        <dbReference type="ARBA" id="ARBA00007593"/>
    </source>
</evidence>
<dbReference type="InterPro" id="IPR006111">
    <property type="entry name" value="Rpo6/Rpb6"/>
</dbReference>
<dbReference type="GO" id="GO:0000428">
    <property type="term" value="C:DNA-directed RNA polymerase complex"/>
    <property type="evidence" value="ECO:0007669"/>
    <property type="project" value="UniProtKB-KW"/>
</dbReference>
<keyword evidence="3" id="KW-0804">Transcription</keyword>
<reference evidence="7 8" key="1">
    <citation type="journal article" date="2010" name="Proc. Natl. Acad. Sci. U.S.A.">
        <title>Giant virus with a remarkable complement of genes infects marine zooplankton.</title>
        <authorList>
            <person name="Fischer M.G."/>
            <person name="Allen M.J."/>
            <person name="Wilson W.H."/>
            <person name="Suttle C.A."/>
        </authorList>
    </citation>
    <scope>NUCLEOTIDE SEQUENCE [LARGE SCALE GENOMIC DNA]</scope>
    <source>
        <strain evidence="7 8">BV-PW1</strain>
    </source>
</reference>
<organism evidence="7 8">
    <name type="scientific">Cafeteria roenbergensis virus (strain BV-PW1)</name>
    <name type="common">CroV</name>
    <dbReference type="NCBI Taxonomy" id="693272"/>
    <lineage>
        <taxon>Viruses</taxon>
        <taxon>Varidnaviria</taxon>
        <taxon>Bamfordvirae</taxon>
        <taxon>Nucleocytoviricota</taxon>
        <taxon>Megaviricetes</taxon>
        <taxon>Imitervirales</taxon>
        <taxon>Mimiviridae</taxon>
        <taxon>Aliimimivirinae</taxon>
        <taxon>Rheavirus</taxon>
        <taxon>Rheavirus sinusmexicani</taxon>
    </lineage>
</organism>
<dbReference type="SUPFAM" id="SSF63562">
    <property type="entry name" value="RPB6/omega subunit-like"/>
    <property type="match status" value="1"/>
</dbReference>
<dbReference type="Proteomes" id="UP000029781">
    <property type="component" value="Segment"/>
</dbReference>
<sequence>MASIKDSDIDLKSEIEINTDTEEMNDSDKEDNDVDYDDENEDDINSIVSEHLESDENLVDDGLKEYVVAKEDRITRPFLTKYELVRIIGTRRKQLSLGAKPMIKIEGKLSINEIVDEEIKLNMVPLKIKRPLPDSNKVEIWEFSELEKTHLIN</sequence>
<dbReference type="GO" id="GO:0006366">
    <property type="term" value="P:transcription by RNA polymerase II"/>
    <property type="evidence" value="ECO:0007669"/>
    <property type="project" value="TreeGrafter"/>
</dbReference>
<dbReference type="Gene3D" id="3.90.940.10">
    <property type="match status" value="1"/>
</dbReference>
<protein>
    <submittedName>
        <fullName evidence="7">Putative DNA-dependent RNA polymerase subunit Rpb6</fullName>
    </submittedName>
</protein>
<dbReference type="InterPro" id="IPR036161">
    <property type="entry name" value="RPB6/omega-like_sf"/>
</dbReference>
<accession>E3T5R2</accession>
<evidence type="ECO:0000256" key="5">
    <source>
        <dbReference type="ARBA" id="ARBA00029482"/>
    </source>
</evidence>
<proteinExistence type="inferred from homology"/>
<dbReference type="EMBL" id="GU244497">
    <property type="protein sequence ID" value="ADO67525.1"/>
    <property type="molecule type" value="Genomic_DNA"/>
</dbReference>
<dbReference type="GeneID" id="9887894"/>
<comment type="function">
    <text evidence="4">Component of the DNA-directed RNA polymerase (RNAP) that catalyzes the transcription in the cytoplasm of viral DNA into RNA using the four ribonucleoside triphosphates as substrates.</text>
</comment>
<keyword evidence="8" id="KW-1185">Reference proteome</keyword>
<comment type="similarity">
    <text evidence="1">Belongs to the archaeal RpoK/eukaryotic RPB6 RNA polymerase subunit family.</text>
</comment>
<dbReference type="InterPro" id="IPR006110">
    <property type="entry name" value="Pol_omega/Rpo6/RPB6"/>
</dbReference>
<dbReference type="RefSeq" id="YP_003970124.1">
    <property type="nucleotide sequence ID" value="NC_014637.1"/>
</dbReference>
<dbReference type="Pfam" id="PF01192">
    <property type="entry name" value="RNA_pol_Rpb6"/>
    <property type="match status" value="1"/>
</dbReference>
<dbReference type="GO" id="GO:0042797">
    <property type="term" value="P:tRNA transcription by RNA polymerase III"/>
    <property type="evidence" value="ECO:0007669"/>
    <property type="project" value="TreeGrafter"/>
</dbReference>
<evidence type="ECO:0000256" key="2">
    <source>
        <dbReference type="ARBA" id="ARBA00022478"/>
    </source>
</evidence>
<evidence type="ECO:0000256" key="6">
    <source>
        <dbReference type="SAM" id="MobiDB-lite"/>
    </source>
</evidence>
<feature type="compositionally biased region" description="Basic and acidic residues" evidence="6">
    <location>
        <begin position="1"/>
        <end position="15"/>
    </location>
</feature>
<dbReference type="KEGG" id="vg:9887894"/>
<dbReference type="PIRSF" id="PIRSF000778">
    <property type="entry name" value="RpoK/RPB6"/>
    <property type="match status" value="1"/>
</dbReference>
<evidence type="ECO:0000313" key="7">
    <source>
        <dbReference type="EMBL" id="ADO67525.1"/>
    </source>
</evidence>
<keyword evidence="2" id="KW-0240">DNA-directed RNA polymerase</keyword>
<dbReference type="GO" id="GO:0003899">
    <property type="term" value="F:DNA-directed RNA polymerase activity"/>
    <property type="evidence" value="ECO:0007669"/>
    <property type="project" value="InterPro"/>
</dbReference>
<dbReference type="GO" id="GO:0006360">
    <property type="term" value="P:transcription by RNA polymerase I"/>
    <property type="evidence" value="ECO:0007669"/>
    <property type="project" value="TreeGrafter"/>
</dbReference>
<evidence type="ECO:0000313" key="8">
    <source>
        <dbReference type="Proteomes" id="UP000029781"/>
    </source>
</evidence>
<dbReference type="PANTHER" id="PTHR47227:SF5">
    <property type="entry name" value="DNA-DIRECTED RNA POLYMERASES I, II, AND III SUBUNIT RPABC2"/>
    <property type="match status" value="1"/>
</dbReference>
<organismHost>
    <name type="scientific">Cafeteria roenbergensis</name>
    <name type="common">Marine flagellate</name>
    <dbReference type="NCBI Taxonomy" id="33653"/>
</organismHost>
<dbReference type="OrthoDB" id="40529at10239"/>
<feature type="compositionally biased region" description="Acidic residues" evidence="6">
    <location>
        <begin position="17"/>
        <end position="42"/>
    </location>
</feature>
<dbReference type="GO" id="GO:0003677">
    <property type="term" value="F:DNA binding"/>
    <property type="evidence" value="ECO:0007669"/>
    <property type="project" value="InterPro"/>
</dbReference>
<gene>
    <name evidence="7" type="ORF">crov491</name>
</gene>
<evidence type="ECO:0000256" key="4">
    <source>
        <dbReference type="ARBA" id="ARBA00029376"/>
    </source>
</evidence>
<comment type="subunit">
    <text evidence="5">Part of the viral DNA-directed RNA polymerase that consists of 8 polII-like subunits (RPB1, RPB2, RPB3, RPB5, RPB6, RPB7, RPB9, RPB10), a capping enzyme and a termination factor.</text>
</comment>
<evidence type="ECO:0000256" key="3">
    <source>
        <dbReference type="ARBA" id="ARBA00023163"/>
    </source>
</evidence>
<dbReference type="PANTHER" id="PTHR47227">
    <property type="entry name" value="DNA-DIRECTED RNA POLYMERASE SUBUNIT K"/>
    <property type="match status" value="1"/>
</dbReference>
<feature type="region of interest" description="Disordered" evidence="6">
    <location>
        <begin position="1"/>
        <end position="42"/>
    </location>
</feature>
<name>E3T5R2_CROVB</name>